<organism evidence="7 8">
    <name type="scientific">Nocardia goodfellowii</name>
    <dbReference type="NCBI Taxonomy" id="882446"/>
    <lineage>
        <taxon>Bacteria</taxon>
        <taxon>Bacillati</taxon>
        <taxon>Actinomycetota</taxon>
        <taxon>Actinomycetes</taxon>
        <taxon>Mycobacteriales</taxon>
        <taxon>Nocardiaceae</taxon>
        <taxon>Nocardia</taxon>
    </lineage>
</organism>
<gene>
    <name evidence="7" type="ORF">BJ987_001929</name>
</gene>
<evidence type="ECO:0000256" key="2">
    <source>
        <dbReference type="ARBA" id="ARBA00022827"/>
    </source>
</evidence>
<evidence type="ECO:0000256" key="4">
    <source>
        <dbReference type="ARBA" id="ARBA00023033"/>
    </source>
</evidence>
<sequence>MSNRTPNTAPTIAIAGAGLSGLCLAQSLVTAGFDVRVYERDPSPHARRQGYRITADEYGIGALRRCLPPHLFELYLATAGDTRAGGHFRFLNQRMQEIFSFAFEGDPTGADLTKPRQSDRQTLRALLLDGLEDRVHFGKAARRVDVDADGATLHFDDGTSARADLVVGADGTNSPLREQLLPGHAPEPSGMTAIYGCSPLVSGGETLLPPALLDSGVLSVGAPGSAFFCTTMSFKEAPAAAFARLAPAQRPPVANDYVMWAIILPDSEFPSDAQLGSAALYRRAADASRDFHPLLRRLVEAADIDCTLAVPLRAGIRPTRWSVSRVTLMGDAVHTMPPFGAHGGNTALRDAALLGEKLCTARENGASLESAVEAYQREMLAYSFDEVEAAKKMMTRFTTRNPILRWGMTRVAPWVHSLRGKSLDLRADRPVRTGAD</sequence>
<feature type="domain" description="FAD-binding" evidence="6">
    <location>
        <begin position="319"/>
        <end position="381"/>
    </location>
</feature>
<dbReference type="PANTHER" id="PTHR47178:SF6">
    <property type="entry name" value="FAD-BINDING DOMAIN-CONTAINING PROTEIN"/>
    <property type="match status" value="1"/>
</dbReference>
<keyword evidence="4" id="KW-0503">Monooxygenase</keyword>
<evidence type="ECO:0000313" key="8">
    <source>
        <dbReference type="Proteomes" id="UP001519325"/>
    </source>
</evidence>
<keyword evidence="5" id="KW-0732">Signal</keyword>
<dbReference type="PANTHER" id="PTHR47178">
    <property type="entry name" value="MONOOXYGENASE, FAD-BINDING"/>
    <property type="match status" value="1"/>
</dbReference>
<feature type="signal peptide" evidence="5">
    <location>
        <begin position="1"/>
        <end position="25"/>
    </location>
</feature>
<dbReference type="Pfam" id="PF13450">
    <property type="entry name" value="NAD_binding_8"/>
    <property type="match status" value="1"/>
</dbReference>
<keyword evidence="8" id="KW-1185">Reference proteome</keyword>
<evidence type="ECO:0000259" key="6">
    <source>
        <dbReference type="Pfam" id="PF01494"/>
    </source>
</evidence>
<keyword evidence="3" id="KW-0560">Oxidoreductase</keyword>
<dbReference type="Proteomes" id="UP001519325">
    <property type="component" value="Unassembled WGS sequence"/>
</dbReference>
<dbReference type="RefSeq" id="WP_209887093.1">
    <property type="nucleotide sequence ID" value="NZ_JAGGMR010000001.1"/>
</dbReference>
<feature type="chain" id="PRO_5045953427" evidence="5">
    <location>
        <begin position="26"/>
        <end position="436"/>
    </location>
</feature>
<dbReference type="Pfam" id="PF01494">
    <property type="entry name" value="FAD_binding_3"/>
    <property type="match status" value="1"/>
</dbReference>
<evidence type="ECO:0000256" key="1">
    <source>
        <dbReference type="ARBA" id="ARBA00022630"/>
    </source>
</evidence>
<name>A0ABS4QBT3_9NOCA</name>
<dbReference type="EMBL" id="JAGGMR010000001">
    <property type="protein sequence ID" value="MBP2189028.1"/>
    <property type="molecule type" value="Genomic_DNA"/>
</dbReference>
<proteinExistence type="predicted"/>
<dbReference type="InterPro" id="IPR036188">
    <property type="entry name" value="FAD/NAD-bd_sf"/>
</dbReference>
<protein>
    <submittedName>
        <fullName evidence="7">2-polyprenyl-6-methoxyphenol hydroxylase-like FAD-dependent oxidoreductase</fullName>
    </submittedName>
</protein>
<dbReference type="InterPro" id="IPR002938">
    <property type="entry name" value="FAD-bd"/>
</dbReference>
<reference evidence="7 8" key="1">
    <citation type="submission" date="2021-03" db="EMBL/GenBank/DDBJ databases">
        <title>Sequencing the genomes of 1000 actinobacteria strains.</title>
        <authorList>
            <person name="Klenk H.-P."/>
        </authorList>
    </citation>
    <scope>NUCLEOTIDE SEQUENCE [LARGE SCALE GENOMIC DNA]</scope>
    <source>
        <strain evidence="7 8">DSM 45516</strain>
    </source>
</reference>
<evidence type="ECO:0000313" key="7">
    <source>
        <dbReference type="EMBL" id="MBP2189028.1"/>
    </source>
</evidence>
<keyword evidence="1" id="KW-0285">Flavoprotein</keyword>
<dbReference type="Gene3D" id="3.50.50.60">
    <property type="entry name" value="FAD/NAD(P)-binding domain"/>
    <property type="match status" value="1"/>
</dbReference>
<dbReference type="PRINTS" id="PR00420">
    <property type="entry name" value="RNGMNOXGNASE"/>
</dbReference>
<dbReference type="SUPFAM" id="SSF51905">
    <property type="entry name" value="FAD/NAD(P)-binding domain"/>
    <property type="match status" value="1"/>
</dbReference>
<accession>A0ABS4QBT3</accession>
<comment type="caution">
    <text evidence="7">The sequence shown here is derived from an EMBL/GenBank/DDBJ whole genome shotgun (WGS) entry which is preliminary data.</text>
</comment>
<evidence type="ECO:0000256" key="5">
    <source>
        <dbReference type="SAM" id="SignalP"/>
    </source>
</evidence>
<keyword evidence="2" id="KW-0274">FAD</keyword>
<evidence type="ECO:0000256" key="3">
    <source>
        <dbReference type="ARBA" id="ARBA00023002"/>
    </source>
</evidence>